<evidence type="ECO:0000256" key="1">
    <source>
        <dbReference type="SAM" id="MobiDB-lite"/>
    </source>
</evidence>
<dbReference type="EMBL" id="JAGPXC010000003">
    <property type="protein sequence ID" value="KAH6655093.1"/>
    <property type="molecule type" value="Genomic_DNA"/>
</dbReference>
<dbReference type="AlphaFoldDB" id="A0A9P8UN14"/>
<evidence type="ECO:0000313" key="2">
    <source>
        <dbReference type="EMBL" id="KAH6655093.1"/>
    </source>
</evidence>
<name>A0A9P8UN14_9PEZI</name>
<gene>
    <name evidence="2" type="ORF">BKA67DRAFT_226108</name>
</gene>
<organism evidence="2 3">
    <name type="scientific">Truncatella angustata</name>
    <dbReference type="NCBI Taxonomy" id="152316"/>
    <lineage>
        <taxon>Eukaryota</taxon>
        <taxon>Fungi</taxon>
        <taxon>Dikarya</taxon>
        <taxon>Ascomycota</taxon>
        <taxon>Pezizomycotina</taxon>
        <taxon>Sordariomycetes</taxon>
        <taxon>Xylariomycetidae</taxon>
        <taxon>Amphisphaeriales</taxon>
        <taxon>Sporocadaceae</taxon>
        <taxon>Truncatella</taxon>
    </lineage>
</organism>
<evidence type="ECO:0000313" key="3">
    <source>
        <dbReference type="Proteomes" id="UP000758603"/>
    </source>
</evidence>
<reference evidence="2" key="1">
    <citation type="journal article" date="2021" name="Nat. Commun.">
        <title>Genetic determinants of endophytism in the Arabidopsis root mycobiome.</title>
        <authorList>
            <person name="Mesny F."/>
            <person name="Miyauchi S."/>
            <person name="Thiergart T."/>
            <person name="Pickel B."/>
            <person name="Atanasova L."/>
            <person name="Karlsson M."/>
            <person name="Huettel B."/>
            <person name="Barry K.W."/>
            <person name="Haridas S."/>
            <person name="Chen C."/>
            <person name="Bauer D."/>
            <person name="Andreopoulos W."/>
            <person name="Pangilinan J."/>
            <person name="LaButti K."/>
            <person name="Riley R."/>
            <person name="Lipzen A."/>
            <person name="Clum A."/>
            <person name="Drula E."/>
            <person name="Henrissat B."/>
            <person name="Kohler A."/>
            <person name="Grigoriev I.V."/>
            <person name="Martin F.M."/>
            <person name="Hacquard S."/>
        </authorList>
    </citation>
    <scope>NUCLEOTIDE SEQUENCE</scope>
    <source>
        <strain evidence="2">MPI-SDFR-AT-0073</strain>
    </source>
</reference>
<sequence length="90" mass="10262">MPDQQHPDVQRPPTPEERSNARESANPVDSTPKFELDKVAWIIIPKKGACEITIVNRKKEDGKFFYQVRGLDGVLYQKGKWVPQAKLTEA</sequence>
<protein>
    <submittedName>
        <fullName evidence="2">Uncharacterized protein</fullName>
    </submittedName>
</protein>
<dbReference type="GeneID" id="70124489"/>
<dbReference type="OrthoDB" id="3448052at2759"/>
<dbReference type="RefSeq" id="XP_045959358.1">
    <property type="nucleotide sequence ID" value="XM_046095596.1"/>
</dbReference>
<proteinExistence type="predicted"/>
<accession>A0A9P8UN14</accession>
<feature type="region of interest" description="Disordered" evidence="1">
    <location>
        <begin position="1"/>
        <end position="31"/>
    </location>
</feature>
<dbReference type="Proteomes" id="UP000758603">
    <property type="component" value="Unassembled WGS sequence"/>
</dbReference>
<keyword evidence="3" id="KW-1185">Reference proteome</keyword>
<feature type="compositionally biased region" description="Basic and acidic residues" evidence="1">
    <location>
        <begin position="1"/>
        <end position="21"/>
    </location>
</feature>
<comment type="caution">
    <text evidence="2">The sequence shown here is derived from an EMBL/GenBank/DDBJ whole genome shotgun (WGS) entry which is preliminary data.</text>
</comment>